<gene>
    <name evidence="9" type="ORF">ACFPOC_12110</name>
</gene>
<comment type="caution">
    <text evidence="7">Lacks conserved residue(s) required for the propagation of feature annotation.</text>
</comment>
<keyword evidence="10" id="KW-1185">Reference proteome</keyword>
<dbReference type="GO" id="GO:0016746">
    <property type="term" value="F:acyltransferase activity"/>
    <property type="evidence" value="ECO:0007669"/>
    <property type="project" value="UniProtKB-KW"/>
</dbReference>
<dbReference type="EC" id="2.3.2.-" evidence="9"/>
<keyword evidence="3 9" id="KW-0808">Transferase</keyword>
<dbReference type="Pfam" id="PF03734">
    <property type="entry name" value="YkuD"/>
    <property type="match status" value="1"/>
</dbReference>
<organism evidence="9 10">
    <name type="scientific">Rubellimicrobium aerolatum</name>
    <dbReference type="NCBI Taxonomy" id="490979"/>
    <lineage>
        <taxon>Bacteria</taxon>
        <taxon>Pseudomonadati</taxon>
        <taxon>Pseudomonadota</taxon>
        <taxon>Alphaproteobacteria</taxon>
        <taxon>Rhodobacterales</taxon>
        <taxon>Roseobacteraceae</taxon>
        <taxon>Rubellimicrobium</taxon>
    </lineage>
</organism>
<dbReference type="PROSITE" id="PS52029">
    <property type="entry name" value="LD_TPASE"/>
    <property type="match status" value="1"/>
</dbReference>
<evidence type="ECO:0000313" key="10">
    <source>
        <dbReference type="Proteomes" id="UP001596056"/>
    </source>
</evidence>
<dbReference type="Proteomes" id="UP001596056">
    <property type="component" value="Unassembled WGS sequence"/>
</dbReference>
<keyword evidence="6 7" id="KW-0961">Cell wall biogenesis/degradation</keyword>
<keyword evidence="5 7" id="KW-0573">Peptidoglycan synthesis</keyword>
<dbReference type="InterPro" id="IPR005490">
    <property type="entry name" value="LD_TPept_cat_dom"/>
</dbReference>
<dbReference type="CDD" id="cd16913">
    <property type="entry name" value="YkuD_like"/>
    <property type="match status" value="1"/>
</dbReference>
<comment type="caution">
    <text evidence="9">The sequence shown here is derived from an EMBL/GenBank/DDBJ whole genome shotgun (WGS) entry which is preliminary data.</text>
</comment>
<name>A0ABW0SDS4_9RHOB</name>
<proteinExistence type="inferred from homology"/>
<dbReference type="RefSeq" id="WP_377110119.1">
    <property type="nucleotide sequence ID" value="NZ_JAGGJP010000014.1"/>
</dbReference>
<evidence type="ECO:0000256" key="1">
    <source>
        <dbReference type="ARBA" id="ARBA00004752"/>
    </source>
</evidence>
<evidence type="ECO:0000256" key="7">
    <source>
        <dbReference type="PROSITE-ProRule" id="PRU01373"/>
    </source>
</evidence>
<dbReference type="Gene3D" id="2.40.440.10">
    <property type="entry name" value="L,D-transpeptidase catalytic domain-like"/>
    <property type="match status" value="1"/>
</dbReference>
<protein>
    <submittedName>
        <fullName evidence="9">L,D-transpeptidase</fullName>
        <ecNumber evidence="9">2.3.2.-</ecNumber>
    </submittedName>
</protein>
<evidence type="ECO:0000256" key="5">
    <source>
        <dbReference type="ARBA" id="ARBA00022984"/>
    </source>
</evidence>
<feature type="domain" description="L,D-TPase catalytic" evidence="8">
    <location>
        <begin position="1"/>
        <end position="69"/>
    </location>
</feature>
<reference evidence="10" key="1">
    <citation type="journal article" date="2019" name="Int. J. Syst. Evol. Microbiol.">
        <title>The Global Catalogue of Microorganisms (GCM) 10K type strain sequencing project: providing services to taxonomists for standard genome sequencing and annotation.</title>
        <authorList>
            <consortium name="The Broad Institute Genomics Platform"/>
            <consortium name="The Broad Institute Genome Sequencing Center for Infectious Disease"/>
            <person name="Wu L."/>
            <person name="Ma J."/>
        </authorList>
    </citation>
    <scope>NUCLEOTIDE SEQUENCE [LARGE SCALE GENOMIC DNA]</scope>
    <source>
        <strain evidence="10">KACC 11588</strain>
    </source>
</reference>
<evidence type="ECO:0000256" key="6">
    <source>
        <dbReference type="ARBA" id="ARBA00023316"/>
    </source>
</evidence>
<keyword evidence="9" id="KW-0012">Acyltransferase</keyword>
<keyword evidence="4 7" id="KW-0133">Cell shape</keyword>
<comment type="pathway">
    <text evidence="1 7">Cell wall biogenesis; peptidoglycan biosynthesis.</text>
</comment>
<sequence length="117" mass="12393">MRGGSDNPLGARALYLCTVERGDIFLRVRGTNAPQTIGTAVSNGCARLVNDQTIELYEMVPLDTRVALYPQSAGLQDSPLEEPTEILALAVRVRRPGSGGLIATAAYRGSAAYQGSI</sequence>
<dbReference type="SUPFAM" id="SSF141523">
    <property type="entry name" value="L,D-transpeptidase catalytic domain-like"/>
    <property type="match status" value="1"/>
</dbReference>
<dbReference type="EMBL" id="JBHSNA010000011">
    <property type="protein sequence ID" value="MFC5567152.1"/>
    <property type="molecule type" value="Genomic_DNA"/>
</dbReference>
<evidence type="ECO:0000313" key="9">
    <source>
        <dbReference type="EMBL" id="MFC5567152.1"/>
    </source>
</evidence>
<evidence type="ECO:0000256" key="4">
    <source>
        <dbReference type="ARBA" id="ARBA00022960"/>
    </source>
</evidence>
<evidence type="ECO:0000256" key="2">
    <source>
        <dbReference type="ARBA" id="ARBA00005992"/>
    </source>
</evidence>
<evidence type="ECO:0000259" key="8">
    <source>
        <dbReference type="PROSITE" id="PS52029"/>
    </source>
</evidence>
<comment type="similarity">
    <text evidence="2">Belongs to the YkuD family.</text>
</comment>
<dbReference type="InterPro" id="IPR038063">
    <property type="entry name" value="Transpep_catalytic_dom"/>
</dbReference>
<evidence type="ECO:0000256" key="3">
    <source>
        <dbReference type="ARBA" id="ARBA00022679"/>
    </source>
</evidence>
<accession>A0ABW0SDS4</accession>